<accession>A0A840E3H7</accession>
<proteinExistence type="predicted"/>
<dbReference type="Proteomes" id="UP000576209">
    <property type="component" value="Unassembled WGS sequence"/>
</dbReference>
<dbReference type="EMBL" id="JACIFF010000001">
    <property type="protein sequence ID" value="MBB4077617.1"/>
    <property type="molecule type" value="Genomic_DNA"/>
</dbReference>
<organism evidence="1 2">
    <name type="scientific">Neolewinella aquimaris</name>
    <dbReference type="NCBI Taxonomy" id="1835722"/>
    <lineage>
        <taxon>Bacteria</taxon>
        <taxon>Pseudomonadati</taxon>
        <taxon>Bacteroidota</taxon>
        <taxon>Saprospiria</taxon>
        <taxon>Saprospirales</taxon>
        <taxon>Lewinellaceae</taxon>
        <taxon>Neolewinella</taxon>
    </lineage>
</organism>
<dbReference type="RefSeq" id="WP_183493870.1">
    <property type="nucleotide sequence ID" value="NZ_JACIFF010000001.1"/>
</dbReference>
<gene>
    <name evidence="1" type="ORF">GGR28_000218</name>
</gene>
<sequence length="537" mass="61567">MYSTKRFLLPYLLILPILMGWWSGLGAQHKTFNEAEKVVIDVSQPSSRLVNFRHAFRIDSVYGLQSGAYTTTIEGTSFLRVPVENIGQIIIYARLIGSADSSIFVDNPKLSGSITILPIVNGKEVEAARAVYQFSGADTYRQIYYISQTVDVDEVIVTFESTAGYFILSRAEIIPYTPYGIDNIRNQRQYDNQLSSKPERYRTLRGAYTEELKRIESYHKVLRELIGREESAGLARLKTQGYNPFGSVEFQQYFTQLLEKADATEKTELSQVRRDISQFNFEDIALTVDNLLLGGKFSTLIGLMGNAFAGGMSIADSRGRTQDIVELDGTHYFRDDRGSKIKLEAIDDEDVLRKVEELSLKNRQFQQYISILQQFMGQDLDLQNKINQDILVARTLMDELEKVQWQLLDDITDRPRKEFIVDNTINYTASYDAIVQEFPDLNAASLDFLDQQEVRMQTVRSELRDIRTKYQRLLGNLKTHYDNLYQDYPQDRLAAFQSLNQLPVSLGESWNENQRQIISRYKDSSLLNMLNSALSGQ</sequence>
<evidence type="ECO:0000313" key="1">
    <source>
        <dbReference type="EMBL" id="MBB4077617.1"/>
    </source>
</evidence>
<reference evidence="1 2" key="1">
    <citation type="submission" date="2020-08" db="EMBL/GenBank/DDBJ databases">
        <title>Genomic Encyclopedia of Type Strains, Phase IV (KMG-IV): sequencing the most valuable type-strain genomes for metagenomic binning, comparative biology and taxonomic classification.</title>
        <authorList>
            <person name="Goeker M."/>
        </authorList>
    </citation>
    <scope>NUCLEOTIDE SEQUENCE [LARGE SCALE GENOMIC DNA]</scope>
    <source>
        <strain evidence="1 2">DSM 105137</strain>
    </source>
</reference>
<dbReference type="AlphaFoldDB" id="A0A840E3H7"/>
<name>A0A840E3H7_9BACT</name>
<keyword evidence="2" id="KW-1185">Reference proteome</keyword>
<evidence type="ECO:0000313" key="2">
    <source>
        <dbReference type="Proteomes" id="UP000576209"/>
    </source>
</evidence>
<protein>
    <submittedName>
        <fullName evidence="1">Uncharacterized protein</fullName>
    </submittedName>
</protein>
<comment type="caution">
    <text evidence="1">The sequence shown here is derived from an EMBL/GenBank/DDBJ whole genome shotgun (WGS) entry which is preliminary data.</text>
</comment>